<dbReference type="SUPFAM" id="SSF52540">
    <property type="entry name" value="P-loop containing nucleoside triphosphate hydrolases"/>
    <property type="match status" value="2"/>
</dbReference>
<dbReference type="AlphaFoldDB" id="A0A916XSK2"/>
<dbReference type="Pfam" id="PF00664">
    <property type="entry name" value="ABC_membrane"/>
    <property type="match status" value="1"/>
</dbReference>
<dbReference type="CDD" id="cd07346">
    <property type="entry name" value="ABC_6TM_exporters"/>
    <property type="match status" value="1"/>
</dbReference>
<keyword evidence="3 9" id="KW-0812">Transmembrane</keyword>
<dbReference type="PANTHER" id="PTHR43394:SF1">
    <property type="entry name" value="ATP-BINDING CASSETTE SUB-FAMILY B MEMBER 10, MITOCHONDRIAL"/>
    <property type="match status" value="1"/>
</dbReference>
<dbReference type="PANTHER" id="PTHR43394">
    <property type="entry name" value="ATP-DEPENDENT PERMEASE MDL1, MITOCHONDRIAL"/>
    <property type="match status" value="1"/>
</dbReference>
<gene>
    <name evidence="12" type="ORF">GCM10011335_03660</name>
</gene>
<dbReference type="Proteomes" id="UP000613160">
    <property type="component" value="Unassembled WGS sequence"/>
</dbReference>
<dbReference type="PROSITE" id="PS00211">
    <property type="entry name" value="ABC_TRANSPORTER_1"/>
    <property type="match status" value="1"/>
</dbReference>
<evidence type="ECO:0000256" key="3">
    <source>
        <dbReference type="ARBA" id="ARBA00022692"/>
    </source>
</evidence>
<dbReference type="Gene3D" id="1.20.1560.10">
    <property type="entry name" value="ABC transporter type 1, transmembrane domain"/>
    <property type="match status" value="1"/>
</dbReference>
<proteinExistence type="inferred from homology"/>
<evidence type="ECO:0000256" key="2">
    <source>
        <dbReference type="ARBA" id="ARBA00005417"/>
    </source>
</evidence>
<comment type="subcellular location">
    <subcellularLocation>
        <location evidence="1">Cell membrane</location>
        <topology evidence="1">Multi-pass membrane protein</topology>
    </subcellularLocation>
</comment>
<feature type="transmembrane region" description="Helical" evidence="9">
    <location>
        <begin position="177"/>
        <end position="206"/>
    </location>
</feature>
<dbReference type="GO" id="GO:0005524">
    <property type="term" value="F:ATP binding"/>
    <property type="evidence" value="ECO:0007669"/>
    <property type="project" value="UniProtKB-KW"/>
</dbReference>
<evidence type="ECO:0008006" key="14">
    <source>
        <dbReference type="Google" id="ProtNLM"/>
    </source>
</evidence>
<accession>A0A916XSK2</accession>
<comment type="similarity">
    <text evidence="2">Belongs to the ABC transporter superfamily.</text>
</comment>
<dbReference type="InterPro" id="IPR027417">
    <property type="entry name" value="P-loop_NTPase"/>
</dbReference>
<evidence type="ECO:0000256" key="6">
    <source>
        <dbReference type="ARBA" id="ARBA00022989"/>
    </source>
</evidence>
<dbReference type="PROSITE" id="PS50893">
    <property type="entry name" value="ABC_TRANSPORTER_2"/>
    <property type="match status" value="1"/>
</dbReference>
<reference evidence="12" key="1">
    <citation type="journal article" date="2014" name="Int. J. Syst. Evol. Microbiol.">
        <title>Complete genome sequence of Corynebacterium casei LMG S-19264T (=DSM 44701T), isolated from a smear-ripened cheese.</title>
        <authorList>
            <consortium name="US DOE Joint Genome Institute (JGI-PGF)"/>
            <person name="Walter F."/>
            <person name="Albersmeier A."/>
            <person name="Kalinowski J."/>
            <person name="Ruckert C."/>
        </authorList>
    </citation>
    <scope>NUCLEOTIDE SEQUENCE</scope>
    <source>
        <strain evidence="12">CGMCC 1.15493</strain>
    </source>
</reference>
<keyword evidence="6 9" id="KW-1133">Transmembrane helix</keyword>
<keyword evidence="13" id="KW-1185">Reference proteome</keyword>
<dbReference type="InterPro" id="IPR011527">
    <property type="entry name" value="ABC1_TM_dom"/>
</dbReference>
<evidence type="ECO:0000256" key="4">
    <source>
        <dbReference type="ARBA" id="ARBA00022741"/>
    </source>
</evidence>
<dbReference type="GO" id="GO:0005886">
    <property type="term" value="C:plasma membrane"/>
    <property type="evidence" value="ECO:0007669"/>
    <property type="project" value="UniProtKB-SubCell"/>
</dbReference>
<dbReference type="GO" id="GO:0015421">
    <property type="term" value="F:ABC-type oligopeptide transporter activity"/>
    <property type="evidence" value="ECO:0007669"/>
    <property type="project" value="TreeGrafter"/>
</dbReference>
<evidence type="ECO:0000256" key="5">
    <source>
        <dbReference type="ARBA" id="ARBA00022840"/>
    </source>
</evidence>
<keyword evidence="7 9" id="KW-0472">Membrane</keyword>
<feature type="domain" description="ABC transmembrane type-1" evidence="11">
    <location>
        <begin position="68"/>
        <end position="314"/>
    </location>
</feature>
<name>A0A916XSK2_9HYPH</name>
<feature type="transmembrane region" description="Helical" evidence="9">
    <location>
        <begin position="281"/>
        <end position="299"/>
    </location>
</feature>
<reference evidence="12" key="2">
    <citation type="submission" date="2020-09" db="EMBL/GenBank/DDBJ databases">
        <authorList>
            <person name="Sun Q."/>
            <person name="Zhou Y."/>
        </authorList>
    </citation>
    <scope>NUCLEOTIDE SEQUENCE</scope>
    <source>
        <strain evidence="12">CGMCC 1.15493</strain>
    </source>
</reference>
<evidence type="ECO:0000313" key="12">
    <source>
        <dbReference type="EMBL" id="GGD04124.1"/>
    </source>
</evidence>
<dbReference type="InterPro" id="IPR036640">
    <property type="entry name" value="ABC1_TM_sf"/>
</dbReference>
<dbReference type="EMBL" id="BMJJ01000001">
    <property type="protein sequence ID" value="GGD04124.1"/>
    <property type="molecule type" value="Genomic_DNA"/>
</dbReference>
<feature type="domain" description="ABC transporter" evidence="10">
    <location>
        <begin position="371"/>
        <end position="904"/>
    </location>
</feature>
<dbReference type="InterPro" id="IPR017871">
    <property type="entry name" value="ABC_transporter-like_CS"/>
</dbReference>
<evidence type="ECO:0000256" key="7">
    <source>
        <dbReference type="ARBA" id="ARBA00023136"/>
    </source>
</evidence>
<dbReference type="Gene3D" id="3.40.50.300">
    <property type="entry name" value="P-loop containing nucleotide triphosphate hydrolases"/>
    <property type="match status" value="2"/>
</dbReference>
<protein>
    <recommendedName>
        <fullName evidence="14">ABC transporter ATP-binding protein</fullName>
    </recommendedName>
</protein>
<keyword evidence="5" id="KW-0067">ATP-binding</keyword>
<organism evidence="12 13">
    <name type="scientific">Aureimonas glaciei</name>
    <dbReference type="NCBI Taxonomy" id="1776957"/>
    <lineage>
        <taxon>Bacteria</taxon>
        <taxon>Pseudomonadati</taxon>
        <taxon>Pseudomonadota</taxon>
        <taxon>Alphaproteobacteria</taxon>
        <taxon>Hyphomicrobiales</taxon>
        <taxon>Aurantimonadaceae</taxon>
        <taxon>Aureimonas</taxon>
    </lineage>
</organism>
<dbReference type="InterPro" id="IPR039421">
    <property type="entry name" value="Type_1_exporter"/>
</dbReference>
<feature type="region of interest" description="Disordered" evidence="8">
    <location>
        <begin position="900"/>
        <end position="949"/>
    </location>
</feature>
<comment type="caution">
    <text evidence="12">The sequence shown here is derived from an EMBL/GenBank/DDBJ whole genome shotgun (WGS) entry which is preliminary data.</text>
</comment>
<feature type="transmembrane region" description="Helical" evidence="9">
    <location>
        <begin position="16"/>
        <end position="34"/>
    </location>
</feature>
<evidence type="ECO:0000259" key="10">
    <source>
        <dbReference type="PROSITE" id="PS50893"/>
    </source>
</evidence>
<evidence type="ECO:0000256" key="1">
    <source>
        <dbReference type="ARBA" id="ARBA00004651"/>
    </source>
</evidence>
<dbReference type="InterPro" id="IPR003439">
    <property type="entry name" value="ABC_transporter-like_ATP-bd"/>
</dbReference>
<dbReference type="GO" id="GO:0016887">
    <property type="term" value="F:ATP hydrolysis activity"/>
    <property type="evidence" value="ECO:0007669"/>
    <property type="project" value="InterPro"/>
</dbReference>
<evidence type="ECO:0000313" key="13">
    <source>
        <dbReference type="Proteomes" id="UP000613160"/>
    </source>
</evidence>
<evidence type="ECO:0000256" key="8">
    <source>
        <dbReference type="SAM" id="MobiDB-lite"/>
    </source>
</evidence>
<dbReference type="RefSeq" id="WP_188848843.1">
    <property type="nucleotide sequence ID" value="NZ_BMJJ01000001.1"/>
</dbReference>
<evidence type="ECO:0000259" key="11">
    <source>
        <dbReference type="PROSITE" id="PS50929"/>
    </source>
</evidence>
<feature type="transmembrane region" description="Helical" evidence="9">
    <location>
        <begin position="86"/>
        <end position="105"/>
    </location>
</feature>
<evidence type="ECO:0000256" key="9">
    <source>
        <dbReference type="SAM" id="Phobius"/>
    </source>
</evidence>
<dbReference type="PROSITE" id="PS50929">
    <property type="entry name" value="ABC_TM1F"/>
    <property type="match status" value="1"/>
</dbReference>
<dbReference type="SUPFAM" id="SSF90123">
    <property type="entry name" value="ABC transporter transmembrane region"/>
    <property type="match status" value="1"/>
</dbReference>
<sequence length="949" mass="105673">MASLYKYAWKHTKRDQLWMLFVVALSIPALFFSLNLPKLIVNGPIQGQGFERGMSTQTYLGISLPDWLPVFSGFSLFDGFTLDRLSALYVLSGLFLLMVIVNGWFKYYLNTYKGRLGERMLRRMRFEFVDLVLRFPILRFRQLRSPEVASMIKDELEPIGGFIGEAFVTPVYLISQVLTAIVFIFIQSVQLGMVAMAVMVIQIVLIPRMRRRLLVLGRQRQLTARMFAGRVGEIVEGIASVHTNDTSNYERAGVAEELGRIYLIRFDIYQWKFLVKFLNNFLSQVTPFIFYLFGGYFAIRGQLDIGQLVAVIAAYKDLPSPLKDLIDWDQSRLDVTVKYEQVVEQFDVDNIADDVLQKPVMERVPALAAGYALTNLGASDESDGRLFEQVTIELPLDEKVAVVSGIGEGAENVAEVLARLRPTDTGQVLLAGEPLGKLPEAVTGRRVAYVDAVTYFPRATLRDTLLYGLRHYPVTPGPRGKSTVETKIRHETKRSGNTLLDVRDDWIDYEALGLSSKEELGHRIAEILKLVILDRDVHLFGLRTRVPPEFQDQVADTVLQSRHSFRDLLAAENMEAYVEPFDPDRYIANASIMENIVFGAPVDHRLGLSQFYVHPYARDTLRATGLAPDLFEIGRNIAATMIELFGELEPGNPLLQRISVMTPEELGEYRQVLSRAAGRSYEQAAQAERAALVRLALSYIEPSHRLGFIDEAFMQRVVETRQIFREKIPEELAELLVFHDADAFNPAASIQDNILFGRIAYDLANATSAVEGLLLRTFDELGLSDIVQATGLYYDVGAGAKRLSVGQQQKLALARALLKAPDYLIVNRGLSALDIDSQARIVEATLAYGARAEAPFGTFWVLASAQHAQFFDRVIEFKGGRVVADAPVGGEAPDFVEEVEEAEAAAGSGAPAPRPVGEDGPSLQEDEAEKPGETPLPPAPHGERLATSG</sequence>
<keyword evidence="4" id="KW-0547">Nucleotide-binding</keyword>